<keyword evidence="1" id="KW-0853">WD repeat</keyword>
<dbReference type="Gramene" id="OPUNC01G18810.1">
    <property type="protein sequence ID" value="OPUNC01G18810.1"/>
    <property type="gene ID" value="OPUNC01G18810"/>
</dbReference>
<evidence type="ECO:0000313" key="4">
    <source>
        <dbReference type="EnsemblPlants" id="OPUNC01G18810.1"/>
    </source>
</evidence>
<dbReference type="HOGENOM" id="CLU_1920490_0_0_1"/>
<dbReference type="AlphaFoldDB" id="A0A0E0JJQ2"/>
<feature type="compositionally biased region" description="Gly residues" evidence="3">
    <location>
        <begin position="1"/>
        <end position="10"/>
    </location>
</feature>
<evidence type="ECO:0000256" key="3">
    <source>
        <dbReference type="SAM" id="MobiDB-lite"/>
    </source>
</evidence>
<dbReference type="PANTHER" id="PTHR19919">
    <property type="entry name" value="WD REPEAT CONTAINING PROTEIN"/>
    <property type="match status" value="1"/>
</dbReference>
<dbReference type="eggNOG" id="KOG0290">
    <property type="taxonomic scope" value="Eukaryota"/>
</dbReference>
<dbReference type="EnsemblPlants" id="OPUNC01G18810.1">
    <property type="protein sequence ID" value="OPUNC01G18810.1"/>
    <property type="gene ID" value="OPUNC01G18810"/>
</dbReference>
<sequence>MGGGGGVGGAGRDREVWVDQGQGNSGGHGGGREMKQLDINTYETGWHIMASAGGLSMQRDKKYCLAVAILLKQFINHVKLVQRYRPSQHQVVLRELNDIRKSDYCGPLTSFNRNNADPQCIGTSSINNTCTI</sequence>
<reference evidence="4" key="2">
    <citation type="submission" date="2018-05" db="EMBL/GenBank/DDBJ databases">
        <title>OpunRS2 (Oryza punctata Reference Sequence Version 2).</title>
        <authorList>
            <person name="Zhang J."/>
            <person name="Kudrna D."/>
            <person name="Lee S."/>
            <person name="Talag J."/>
            <person name="Welchert J."/>
            <person name="Wing R.A."/>
        </authorList>
    </citation>
    <scope>NUCLEOTIDE SEQUENCE [LARGE SCALE GENOMIC DNA]</scope>
</reference>
<evidence type="ECO:0000313" key="5">
    <source>
        <dbReference type="Proteomes" id="UP000026962"/>
    </source>
</evidence>
<feature type="region of interest" description="Disordered" evidence="3">
    <location>
        <begin position="1"/>
        <end position="34"/>
    </location>
</feature>
<dbReference type="STRING" id="4537.A0A0E0JJQ2"/>
<accession>A0A0E0JJQ2</accession>
<keyword evidence="5" id="KW-1185">Reference proteome</keyword>
<name>A0A0E0JJQ2_ORYPU</name>
<keyword evidence="2" id="KW-0677">Repeat</keyword>
<protein>
    <submittedName>
        <fullName evidence="4">Uncharacterized protein</fullName>
    </submittedName>
</protein>
<reference evidence="4" key="1">
    <citation type="submission" date="2015-04" db="UniProtKB">
        <authorList>
            <consortium name="EnsemblPlants"/>
        </authorList>
    </citation>
    <scope>IDENTIFICATION</scope>
</reference>
<organism evidence="4">
    <name type="scientific">Oryza punctata</name>
    <name type="common">Red rice</name>
    <dbReference type="NCBI Taxonomy" id="4537"/>
    <lineage>
        <taxon>Eukaryota</taxon>
        <taxon>Viridiplantae</taxon>
        <taxon>Streptophyta</taxon>
        <taxon>Embryophyta</taxon>
        <taxon>Tracheophyta</taxon>
        <taxon>Spermatophyta</taxon>
        <taxon>Magnoliopsida</taxon>
        <taxon>Liliopsida</taxon>
        <taxon>Poales</taxon>
        <taxon>Poaceae</taxon>
        <taxon>BOP clade</taxon>
        <taxon>Oryzoideae</taxon>
        <taxon>Oryzeae</taxon>
        <taxon>Oryzinae</taxon>
        <taxon>Oryza</taxon>
    </lineage>
</organism>
<evidence type="ECO:0000256" key="2">
    <source>
        <dbReference type="ARBA" id="ARBA00022737"/>
    </source>
</evidence>
<dbReference type="InterPro" id="IPR045159">
    <property type="entry name" value="DCAF7-like"/>
</dbReference>
<proteinExistence type="predicted"/>
<dbReference type="Proteomes" id="UP000026962">
    <property type="component" value="Chromosome 1"/>
</dbReference>
<evidence type="ECO:0000256" key="1">
    <source>
        <dbReference type="ARBA" id="ARBA00022574"/>
    </source>
</evidence>